<evidence type="ECO:0000313" key="8">
    <source>
        <dbReference type="Proteomes" id="UP000177152"/>
    </source>
</evidence>
<dbReference type="PIRSF" id="PIRSF004486">
    <property type="entry name" value="MraW"/>
    <property type="match status" value="1"/>
</dbReference>
<feature type="binding site" evidence="6">
    <location>
        <begin position="30"/>
        <end position="32"/>
    </location>
    <ligand>
        <name>S-adenosyl-L-methionine</name>
        <dbReference type="ChEBI" id="CHEBI:59789"/>
    </ligand>
</feature>
<keyword evidence="3 6" id="KW-0489">Methyltransferase</keyword>
<dbReference type="Proteomes" id="UP000177152">
    <property type="component" value="Unassembled WGS sequence"/>
</dbReference>
<dbReference type="Gene3D" id="1.10.150.170">
    <property type="entry name" value="Putative methyltransferase TM0872, insert domain"/>
    <property type="match status" value="1"/>
</dbReference>
<keyword evidence="2 6" id="KW-0698">rRNA processing</keyword>
<dbReference type="GO" id="GO:0071424">
    <property type="term" value="F:rRNA (cytosine-N4-)-methyltransferase activity"/>
    <property type="evidence" value="ECO:0007669"/>
    <property type="project" value="UniProtKB-UniRule"/>
</dbReference>
<comment type="similarity">
    <text evidence="1 6">Belongs to the methyltransferase superfamily. RsmH family.</text>
</comment>
<name>A0A1G2K3Q2_9BACT</name>
<dbReference type="GO" id="GO:0005737">
    <property type="term" value="C:cytoplasm"/>
    <property type="evidence" value="ECO:0007669"/>
    <property type="project" value="UniProtKB-SubCell"/>
</dbReference>
<dbReference type="HAMAP" id="MF_01007">
    <property type="entry name" value="16SrRNA_methyltr_H"/>
    <property type="match status" value="1"/>
</dbReference>
<dbReference type="PANTHER" id="PTHR11265:SF0">
    <property type="entry name" value="12S RRNA N4-METHYLCYTIDINE METHYLTRANSFERASE"/>
    <property type="match status" value="1"/>
</dbReference>
<comment type="catalytic activity">
    <reaction evidence="6">
        <text>cytidine(1402) in 16S rRNA + S-adenosyl-L-methionine = N(4)-methylcytidine(1402) in 16S rRNA + S-adenosyl-L-homocysteine + H(+)</text>
        <dbReference type="Rhea" id="RHEA:42928"/>
        <dbReference type="Rhea" id="RHEA-COMP:10286"/>
        <dbReference type="Rhea" id="RHEA-COMP:10287"/>
        <dbReference type="ChEBI" id="CHEBI:15378"/>
        <dbReference type="ChEBI" id="CHEBI:57856"/>
        <dbReference type="ChEBI" id="CHEBI:59789"/>
        <dbReference type="ChEBI" id="CHEBI:74506"/>
        <dbReference type="ChEBI" id="CHEBI:82748"/>
        <dbReference type="EC" id="2.1.1.199"/>
    </reaction>
</comment>
<dbReference type="Gene3D" id="3.40.50.150">
    <property type="entry name" value="Vaccinia Virus protein VP39"/>
    <property type="match status" value="1"/>
</dbReference>
<dbReference type="EMBL" id="MHQC01000050">
    <property type="protein sequence ID" value="OGZ93803.1"/>
    <property type="molecule type" value="Genomic_DNA"/>
</dbReference>
<evidence type="ECO:0000256" key="5">
    <source>
        <dbReference type="ARBA" id="ARBA00022691"/>
    </source>
</evidence>
<dbReference type="InterPro" id="IPR029063">
    <property type="entry name" value="SAM-dependent_MTases_sf"/>
</dbReference>
<sequence length="292" mass="32830">MHVPVLLDEAIRLLDPQPGENFIDATIGGGGHAEKLISRIGTEGKLLGIDWDEEQIRRLKEEWREKTNVILTAANYKNLENIIKQYNFAPPDGILFDLGFGLHTLEVSGKGFSFQKDEPLIMRYGGDEGPTAREILNTASEAELERIFREYGDERYSENIAHAVAVERKRKQIERTADLVRIIGEAIPRFLGRRGINPATRTFQALRIAVNDEFGNIKKGVSAAIRVLAKNGRIVVITFHSGEDRVAKEIFKKASEEKTLEILTKHVIRPGRAEVLRNRASRSAKLRAGIKK</sequence>
<feature type="binding site" evidence="6">
    <location>
        <position position="97"/>
    </location>
    <ligand>
        <name>S-adenosyl-L-methionine</name>
        <dbReference type="ChEBI" id="CHEBI:59789"/>
    </ligand>
</feature>
<feature type="binding site" evidence="6">
    <location>
        <position position="50"/>
    </location>
    <ligand>
        <name>S-adenosyl-L-methionine</name>
        <dbReference type="ChEBI" id="CHEBI:59789"/>
    </ligand>
</feature>
<dbReference type="InterPro" id="IPR023397">
    <property type="entry name" value="SAM-dep_MeTrfase_MraW_recog"/>
</dbReference>
<dbReference type="SUPFAM" id="SSF53335">
    <property type="entry name" value="S-adenosyl-L-methionine-dependent methyltransferases"/>
    <property type="match status" value="1"/>
</dbReference>
<dbReference type="SUPFAM" id="SSF81799">
    <property type="entry name" value="Putative methyltransferase TM0872, insert domain"/>
    <property type="match status" value="1"/>
</dbReference>
<evidence type="ECO:0000313" key="7">
    <source>
        <dbReference type="EMBL" id="OGZ93803.1"/>
    </source>
</evidence>
<dbReference type="AlphaFoldDB" id="A0A1G2K3Q2"/>
<gene>
    <name evidence="6" type="primary">rsmH</name>
    <name evidence="7" type="ORF">A2633_04995</name>
</gene>
<organism evidence="7 8">
    <name type="scientific">Candidatus Sungbacteria bacterium RIFCSPHIGHO2_01_FULL_47_32</name>
    <dbReference type="NCBI Taxonomy" id="1802264"/>
    <lineage>
        <taxon>Bacteria</taxon>
        <taxon>Candidatus Sungiibacteriota</taxon>
    </lineage>
</organism>
<comment type="function">
    <text evidence="6">Specifically methylates the N4 position of cytidine in position 1402 (C1402) of 16S rRNA.</text>
</comment>
<evidence type="ECO:0000256" key="4">
    <source>
        <dbReference type="ARBA" id="ARBA00022679"/>
    </source>
</evidence>
<reference evidence="7 8" key="1">
    <citation type="journal article" date="2016" name="Nat. Commun.">
        <title>Thousands of microbial genomes shed light on interconnected biogeochemical processes in an aquifer system.</title>
        <authorList>
            <person name="Anantharaman K."/>
            <person name="Brown C.T."/>
            <person name="Hug L.A."/>
            <person name="Sharon I."/>
            <person name="Castelle C.J."/>
            <person name="Probst A.J."/>
            <person name="Thomas B.C."/>
            <person name="Singh A."/>
            <person name="Wilkins M.J."/>
            <person name="Karaoz U."/>
            <person name="Brodie E.L."/>
            <person name="Williams K.H."/>
            <person name="Hubbard S.S."/>
            <person name="Banfield J.F."/>
        </authorList>
    </citation>
    <scope>NUCLEOTIDE SEQUENCE [LARGE SCALE GENOMIC DNA]</scope>
</reference>
<accession>A0A1G2K3Q2</accession>
<dbReference type="InterPro" id="IPR002903">
    <property type="entry name" value="RsmH"/>
</dbReference>
<evidence type="ECO:0000256" key="2">
    <source>
        <dbReference type="ARBA" id="ARBA00022552"/>
    </source>
</evidence>
<comment type="caution">
    <text evidence="7">The sequence shown here is derived from an EMBL/GenBank/DDBJ whole genome shotgun (WGS) entry which is preliminary data.</text>
</comment>
<dbReference type="GO" id="GO:0070475">
    <property type="term" value="P:rRNA base methylation"/>
    <property type="evidence" value="ECO:0007669"/>
    <property type="project" value="UniProtKB-UniRule"/>
</dbReference>
<keyword evidence="4 6" id="KW-0808">Transferase</keyword>
<keyword evidence="5 6" id="KW-0949">S-adenosyl-L-methionine</keyword>
<comment type="caution">
    <text evidence="6">Lacks conserved residue(s) required for the propagation of feature annotation.</text>
</comment>
<dbReference type="PANTHER" id="PTHR11265">
    <property type="entry name" value="S-ADENOSYL-METHYLTRANSFERASE MRAW"/>
    <property type="match status" value="1"/>
</dbReference>
<evidence type="ECO:0000256" key="3">
    <source>
        <dbReference type="ARBA" id="ARBA00022603"/>
    </source>
</evidence>
<keyword evidence="6" id="KW-0963">Cytoplasm</keyword>
<proteinExistence type="inferred from homology"/>
<evidence type="ECO:0000256" key="1">
    <source>
        <dbReference type="ARBA" id="ARBA00010396"/>
    </source>
</evidence>
<comment type="subcellular location">
    <subcellularLocation>
        <location evidence="6">Cytoplasm</location>
    </subcellularLocation>
</comment>
<dbReference type="Pfam" id="PF01795">
    <property type="entry name" value="Methyltransf_5"/>
    <property type="match status" value="1"/>
</dbReference>
<dbReference type="EC" id="2.1.1.199" evidence="6"/>
<dbReference type="NCBIfam" id="TIGR00006">
    <property type="entry name" value="16S rRNA (cytosine(1402)-N(4))-methyltransferase RsmH"/>
    <property type="match status" value="1"/>
</dbReference>
<evidence type="ECO:0000256" key="6">
    <source>
        <dbReference type="HAMAP-Rule" id="MF_01007"/>
    </source>
</evidence>
<feature type="binding site" evidence="6">
    <location>
        <position position="76"/>
    </location>
    <ligand>
        <name>S-adenosyl-L-methionine</name>
        <dbReference type="ChEBI" id="CHEBI:59789"/>
    </ligand>
</feature>
<protein>
    <recommendedName>
        <fullName evidence="6">Ribosomal RNA small subunit methyltransferase H</fullName>
        <ecNumber evidence="6">2.1.1.199</ecNumber>
    </recommendedName>
    <alternativeName>
        <fullName evidence="6">16S rRNA m(4)C1402 methyltransferase</fullName>
    </alternativeName>
    <alternativeName>
        <fullName evidence="6">rRNA (cytosine-N(4)-)-methyltransferase RsmH</fullName>
    </alternativeName>
</protein>